<keyword evidence="5" id="KW-1185">Reference proteome</keyword>
<evidence type="ECO:0000313" key="4">
    <source>
        <dbReference type="EMBL" id="CAD25383.2"/>
    </source>
</evidence>
<dbReference type="AlphaFoldDB" id="Q8SRT1"/>
<dbReference type="InterPro" id="IPR035979">
    <property type="entry name" value="RBD_domain_sf"/>
</dbReference>
<feature type="domain" description="RRM" evidence="3">
    <location>
        <begin position="133"/>
        <end position="214"/>
    </location>
</feature>
<keyword evidence="1" id="KW-0694">RNA-binding</keyword>
<dbReference type="GeneID" id="859202"/>
<dbReference type="HOGENOM" id="CLU_1288886_0_0_1"/>
<dbReference type="InterPro" id="IPR050441">
    <property type="entry name" value="RBM"/>
</dbReference>
<evidence type="ECO:0000313" key="5">
    <source>
        <dbReference type="Proteomes" id="UP000000819"/>
    </source>
</evidence>
<dbReference type="SMART" id="SM00360">
    <property type="entry name" value="RRM"/>
    <property type="match status" value="1"/>
</dbReference>
<dbReference type="RefSeq" id="NP_585779.2">
    <property type="nucleotide sequence ID" value="NM_001041401.2"/>
</dbReference>
<reference evidence="4 5" key="2">
    <citation type="journal article" date="2009" name="BMC Genomics">
        <title>Identification of transcriptional signals in Encephalitozoon cuniculi widespread among Microsporidia phylum: support for accurate structural genome annotation.</title>
        <authorList>
            <person name="Peyretaillade E."/>
            <person name="Goncalves O."/>
            <person name="Terrat S."/>
            <person name="Dugat-Bony E."/>
            <person name="Wincker P."/>
            <person name="Cornman R.S."/>
            <person name="Evans J.D."/>
            <person name="Delbac F."/>
            <person name="Peyret P."/>
        </authorList>
    </citation>
    <scope>NUCLEOTIDE SEQUENCE [LARGE SCALE GENOMIC DNA]</scope>
    <source>
        <strain evidence="4 5">GB-M1</strain>
    </source>
</reference>
<dbReference type="KEGG" id="ecu:ECU06_0230i"/>
<feature type="compositionally biased region" description="Basic and acidic residues" evidence="2">
    <location>
        <begin position="1"/>
        <end position="27"/>
    </location>
</feature>
<sequence>MEREEKEGKRDVRSKWKESHSGVDRVYRGRPYYSDSYKYYGEPDGARRRKIDHQQDGTIRYREGGSHSAHIPYMPYPRVWVPHGPHPGNRYETGERKSLEVERPTRGYEGTDPSSYKNERYALKAKRNGSPSRAIGIFGLGAHITEDDVRDLLKERISEILNYRVVIVYDKYKRMSKGYGFVQFDSVDDAITARNRLVGQTIKGKEIRVDYSIE</sequence>
<dbReference type="Pfam" id="PF00076">
    <property type="entry name" value="RRM_1"/>
    <property type="match status" value="1"/>
</dbReference>
<dbReference type="Proteomes" id="UP000000819">
    <property type="component" value="Chromosome VI"/>
</dbReference>
<dbReference type="GO" id="GO:0003723">
    <property type="term" value="F:RNA binding"/>
    <property type="evidence" value="ECO:0007669"/>
    <property type="project" value="UniProtKB-UniRule"/>
</dbReference>
<evidence type="ECO:0000259" key="3">
    <source>
        <dbReference type="PROSITE" id="PS50102"/>
    </source>
</evidence>
<dbReference type="SUPFAM" id="SSF54928">
    <property type="entry name" value="RNA-binding domain, RBD"/>
    <property type="match status" value="1"/>
</dbReference>
<evidence type="ECO:0000256" key="1">
    <source>
        <dbReference type="PROSITE-ProRule" id="PRU00176"/>
    </source>
</evidence>
<evidence type="ECO:0000256" key="2">
    <source>
        <dbReference type="SAM" id="MobiDB-lite"/>
    </source>
</evidence>
<feature type="compositionally biased region" description="Basic and acidic residues" evidence="2">
    <location>
        <begin position="92"/>
        <end position="106"/>
    </location>
</feature>
<dbReference type="PROSITE" id="PS50102">
    <property type="entry name" value="RRM"/>
    <property type="match status" value="1"/>
</dbReference>
<reference evidence="4 5" key="1">
    <citation type="journal article" date="2001" name="Nature">
        <title>Genome sequence and gene compaction of the eukaryote parasite Encephalitozoon cuniculi.</title>
        <authorList>
            <person name="Katinka M.D."/>
            <person name="Duprat S."/>
            <person name="Cornillot E."/>
            <person name="Metenier G."/>
            <person name="Thomarat F."/>
            <person name="Prensier G."/>
            <person name="Barbe V."/>
            <person name="Peyretaillade E."/>
            <person name="Brottier P."/>
            <person name="Wincker P."/>
            <person name="Delbac F."/>
            <person name="El Alaoui H."/>
            <person name="Peyret P."/>
            <person name="Saurin W."/>
            <person name="Gouy M."/>
            <person name="Weissenbach J."/>
            <person name="Vivares C.P."/>
        </authorList>
    </citation>
    <scope>NUCLEOTIDE SEQUENCE [LARGE SCALE GENOMIC DNA]</scope>
    <source>
        <strain evidence="4 5">GB-M1</strain>
    </source>
</reference>
<dbReference type="InterPro" id="IPR000504">
    <property type="entry name" value="RRM_dom"/>
</dbReference>
<dbReference type="OrthoDB" id="439808at2759"/>
<dbReference type="STRING" id="284813.Q8SRT1"/>
<name>Q8SRT1_ENCCU</name>
<feature type="region of interest" description="Disordered" evidence="2">
    <location>
        <begin position="1"/>
        <end position="28"/>
    </location>
</feature>
<dbReference type="EMBL" id="AL590446">
    <property type="protein sequence ID" value="CAD25383.2"/>
    <property type="molecule type" value="Genomic_DNA"/>
</dbReference>
<gene>
    <name evidence="4" type="ordered locus">ECU06_0230i</name>
</gene>
<accession>Q8SRT1</accession>
<protein>
    <submittedName>
        <fullName evidence="4">NUCLEOLAR PROTEIN (TRANSFORMER 2-LIKE PROTEIN)</fullName>
    </submittedName>
</protein>
<organism evidence="4 5">
    <name type="scientific">Encephalitozoon cuniculi (strain GB-M1)</name>
    <name type="common">Microsporidian parasite</name>
    <dbReference type="NCBI Taxonomy" id="284813"/>
    <lineage>
        <taxon>Eukaryota</taxon>
        <taxon>Fungi</taxon>
        <taxon>Fungi incertae sedis</taxon>
        <taxon>Microsporidia</taxon>
        <taxon>Unikaryonidae</taxon>
        <taxon>Encephalitozoon</taxon>
    </lineage>
</organism>
<dbReference type="InterPro" id="IPR012677">
    <property type="entry name" value="Nucleotide-bd_a/b_plait_sf"/>
</dbReference>
<dbReference type="InParanoid" id="Q8SRT1"/>
<dbReference type="VEuPathDB" id="MicrosporidiaDB:ECU06_0230i"/>
<dbReference type="Gene3D" id="3.30.70.330">
    <property type="match status" value="1"/>
</dbReference>
<proteinExistence type="predicted"/>
<feature type="region of interest" description="Disordered" evidence="2">
    <location>
        <begin position="88"/>
        <end position="115"/>
    </location>
</feature>
<dbReference type="PANTHER" id="PTHR48034">
    <property type="entry name" value="TRANSFORMER-2 SEX-DETERMINING PROTEIN-RELATED"/>
    <property type="match status" value="1"/>
</dbReference>